<evidence type="ECO:0000256" key="1">
    <source>
        <dbReference type="RuleBase" id="RU362006"/>
    </source>
</evidence>
<protein>
    <recommendedName>
        <fullName evidence="1">HVA22-like protein</fullName>
    </recommendedName>
</protein>
<name>A0AAV2FLF4_9ROSI</name>
<dbReference type="PANTHER" id="PTHR12300:SF176">
    <property type="entry name" value="HVA22-LIKE PROTEIN"/>
    <property type="match status" value="1"/>
</dbReference>
<sequence>MYYHVKFAFLVWLQLPSFNGAGQLYSNHLRPFLLRHQDRLDHLTEVVNGMMAKFIIAHEGEFQLAKLIFLKTLASVRQTIHPADSPANGAFQGQSRRIKDSQSLEDEEEEDDDE</sequence>
<dbReference type="Pfam" id="PF03134">
    <property type="entry name" value="TB2_DP1_HVA22"/>
    <property type="match status" value="1"/>
</dbReference>
<feature type="region of interest" description="Disordered" evidence="2">
    <location>
        <begin position="83"/>
        <end position="114"/>
    </location>
</feature>
<dbReference type="PANTHER" id="PTHR12300">
    <property type="entry name" value="HVA22-LIKE PROTEINS"/>
    <property type="match status" value="1"/>
</dbReference>
<dbReference type="GO" id="GO:0016020">
    <property type="term" value="C:membrane"/>
    <property type="evidence" value="ECO:0007669"/>
    <property type="project" value="UniProtKB-SubCell"/>
</dbReference>
<dbReference type="InterPro" id="IPR004345">
    <property type="entry name" value="TB2_DP1_HVA22"/>
</dbReference>
<comment type="similarity">
    <text evidence="1">Belongs to the DP1 family.</text>
</comment>
<feature type="signal peptide" evidence="3">
    <location>
        <begin position="1"/>
        <end position="21"/>
    </location>
</feature>
<feature type="chain" id="PRO_5043595403" description="HVA22-like protein" evidence="3">
    <location>
        <begin position="22"/>
        <end position="114"/>
    </location>
</feature>
<organism evidence="4 5">
    <name type="scientific">Linum trigynum</name>
    <dbReference type="NCBI Taxonomy" id="586398"/>
    <lineage>
        <taxon>Eukaryota</taxon>
        <taxon>Viridiplantae</taxon>
        <taxon>Streptophyta</taxon>
        <taxon>Embryophyta</taxon>
        <taxon>Tracheophyta</taxon>
        <taxon>Spermatophyta</taxon>
        <taxon>Magnoliopsida</taxon>
        <taxon>eudicotyledons</taxon>
        <taxon>Gunneridae</taxon>
        <taxon>Pentapetalae</taxon>
        <taxon>rosids</taxon>
        <taxon>fabids</taxon>
        <taxon>Malpighiales</taxon>
        <taxon>Linaceae</taxon>
        <taxon>Linum</taxon>
    </lineage>
</organism>
<keyword evidence="5" id="KW-1185">Reference proteome</keyword>
<evidence type="ECO:0000256" key="2">
    <source>
        <dbReference type="SAM" id="MobiDB-lite"/>
    </source>
</evidence>
<evidence type="ECO:0000313" key="4">
    <source>
        <dbReference type="EMBL" id="CAL1398817.1"/>
    </source>
</evidence>
<dbReference type="Proteomes" id="UP001497516">
    <property type="component" value="Chromosome 7"/>
</dbReference>
<keyword evidence="3" id="KW-0732">Signal</keyword>
<comment type="subcellular location">
    <subcellularLocation>
        <location evidence="1">Membrane</location>
        <topology evidence="1">Multi-pass membrane protein</topology>
    </subcellularLocation>
</comment>
<gene>
    <name evidence="4" type="ORF">LTRI10_LOCUS39030</name>
</gene>
<dbReference type="EMBL" id="OZ034820">
    <property type="protein sequence ID" value="CAL1398817.1"/>
    <property type="molecule type" value="Genomic_DNA"/>
</dbReference>
<evidence type="ECO:0000256" key="3">
    <source>
        <dbReference type="SAM" id="SignalP"/>
    </source>
</evidence>
<proteinExistence type="inferred from homology"/>
<dbReference type="AlphaFoldDB" id="A0AAV2FLF4"/>
<evidence type="ECO:0000313" key="5">
    <source>
        <dbReference type="Proteomes" id="UP001497516"/>
    </source>
</evidence>
<reference evidence="4 5" key="1">
    <citation type="submission" date="2024-04" db="EMBL/GenBank/DDBJ databases">
        <authorList>
            <person name="Fracassetti M."/>
        </authorList>
    </citation>
    <scope>NUCLEOTIDE SEQUENCE [LARGE SCALE GENOMIC DNA]</scope>
</reference>
<feature type="compositionally biased region" description="Acidic residues" evidence="2">
    <location>
        <begin position="103"/>
        <end position="114"/>
    </location>
</feature>
<accession>A0AAV2FLF4</accession>